<proteinExistence type="predicted"/>
<comment type="caution">
    <text evidence="2">The sequence shown here is derived from an EMBL/GenBank/DDBJ whole genome shotgun (WGS) entry which is preliminary data.</text>
</comment>
<evidence type="ECO:0000313" key="2">
    <source>
        <dbReference type="EMBL" id="MCV9387526.1"/>
    </source>
</evidence>
<dbReference type="Pfam" id="PF11138">
    <property type="entry name" value="DUF2911"/>
    <property type="match status" value="1"/>
</dbReference>
<keyword evidence="1" id="KW-0472">Membrane</keyword>
<keyword evidence="1" id="KW-0812">Transmembrane</keyword>
<evidence type="ECO:0000256" key="1">
    <source>
        <dbReference type="SAM" id="Phobius"/>
    </source>
</evidence>
<dbReference type="InterPro" id="IPR021314">
    <property type="entry name" value="DUF2911"/>
</dbReference>
<sequence>MLKKILWVVGGIVILFGSYVVYEILTTKKYSPADKVAFQNESVEIEVDYCRPYKKGRNVFGDLLPYDTYWRTGANEPTIISFSDDVKFGGLKVKAGSYRLYTIPGKMTWTVALNSELETWGYWEPDYSMDVLRVEVPSQSYPCCQEQFVIQFPETEYGTDLVLIWDDVKVTVPIST</sequence>
<name>A0ABT3CVB7_9BACT</name>
<feature type="transmembrane region" description="Helical" evidence="1">
    <location>
        <begin position="6"/>
        <end position="25"/>
    </location>
</feature>
<evidence type="ECO:0000313" key="3">
    <source>
        <dbReference type="Proteomes" id="UP001300692"/>
    </source>
</evidence>
<keyword evidence="1" id="KW-1133">Transmembrane helix</keyword>
<accession>A0ABT3CVB7</accession>
<dbReference type="Proteomes" id="UP001300692">
    <property type="component" value="Unassembled WGS sequence"/>
</dbReference>
<reference evidence="2 3" key="1">
    <citation type="submission" date="2022-10" db="EMBL/GenBank/DDBJ databases">
        <title>Comparative genomics and taxonomic characterization of three novel marine species of genus Reichenbachiella exhibiting antioxidant and polysaccharide degradation activities.</title>
        <authorList>
            <person name="Muhammad N."/>
            <person name="Lee Y.-J."/>
            <person name="Ko J."/>
            <person name="Kim S.-G."/>
        </authorList>
    </citation>
    <scope>NUCLEOTIDE SEQUENCE [LARGE SCALE GENOMIC DNA]</scope>
    <source>
        <strain evidence="2 3">ABR2-5</strain>
    </source>
</reference>
<dbReference type="RefSeq" id="WP_264138347.1">
    <property type="nucleotide sequence ID" value="NZ_JAOYOD010000001.1"/>
</dbReference>
<gene>
    <name evidence="2" type="ORF">N7U62_12675</name>
</gene>
<keyword evidence="3" id="KW-1185">Reference proteome</keyword>
<protein>
    <submittedName>
        <fullName evidence="2">DUF2911 domain-containing protein</fullName>
    </submittedName>
</protein>
<organism evidence="2 3">
    <name type="scientific">Reichenbachiella ulvae</name>
    <dbReference type="NCBI Taxonomy" id="2980104"/>
    <lineage>
        <taxon>Bacteria</taxon>
        <taxon>Pseudomonadati</taxon>
        <taxon>Bacteroidota</taxon>
        <taxon>Cytophagia</taxon>
        <taxon>Cytophagales</taxon>
        <taxon>Reichenbachiellaceae</taxon>
        <taxon>Reichenbachiella</taxon>
    </lineage>
</organism>
<dbReference type="EMBL" id="JAOYOD010000001">
    <property type="protein sequence ID" value="MCV9387526.1"/>
    <property type="molecule type" value="Genomic_DNA"/>
</dbReference>